<organism evidence="1 2">
    <name type="scientific">Tieghemostelium lacteum</name>
    <name type="common">Slime mold</name>
    <name type="synonym">Dictyostelium lacteum</name>
    <dbReference type="NCBI Taxonomy" id="361077"/>
    <lineage>
        <taxon>Eukaryota</taxon>
        <taxon>Amoebozoa</taxon>
        <taxon>Evosea</taxon>
        <taxon>Eumycetozoa</taxon>
        <taxon>Dictyostelia</taxon>
        <taxon>Dictyosteliales</taxon>
        <taxon>Raperosteliaceae</taxon>
        <taxon>Tieghemostelium</taxon>
    </lineage>
</organism>
<dbReference type="InParanoid" id="A0A152AA65"/>
<dbReference type="AlphaFoldDB" id="A0A152AA65"/>
<sequence>MTVNYHSNFPKLSTPDEQSNAYNRNDNKCVILYYTKNQSVLCDILKDDIDSLPQKYPNALFFEVSVDVENNSADREFHEILTVLPCIKVFKNFSVNREPQLTVNTTPFLTTLNNFLPTIYP</sequence>
<dbReference type="Gene3D" id="3.40.30.10">
    <property type="entry name" value="Glutaredoxin"/>
    <property type="match status" value="1"/>
</dbReference>
<keyword evidence="2" id="KW-1185">Reference proteome</keyword>
<dbReference type="InterPro" id="IPR036249">
    <property type="entry name" value="Thioredoxin-like_sf"/>
</dbReference>
<name>A0A152AA65_TIELA</name>
<protein>
    <recommendedName>
        <fullName evidence="3">Thioredoxin domain-containing protein</fullName>
    </recommendedName>
</protein>
<proteinExistence type="predicted"/>
<accession>A0A152AA65</accession>
<dbReference type="SUPFAM" id="SSF52833">
    <property type="entry name" value="Thioredoxin-like"/>
    <property type="match status" value="1"/>
</dbReference>
<comment type="caution">
    <text evidence="1">The sequence shown here is derived from an EMBL/GenBank/DDBJ whole genome shotgun (WGS) entry which is preliminary data.</text>
</comment>
<evidence type="ECO:0000313" key="2">
    <source>
        <dbReference type="Proteomes" id="UP000076078"/>
    </source>
</evidence>
<dbReference type="Proteomes" id="UP000076078">
    <property type="component" value="Unassembled WGS sequence"/>
</dbReference>
<gene>
    <name evidence="1" type="ORF">DLAC_00509</name>
</gene>
<evidence type="ECO:0000313" key="1">
    <source>
        <dbReference type="EMBL" id="KYR03021.1"/>
    </source>
</evidence>
<reference evidence="1 2" key="1">
    <citation type="submission" date="2015-12" db="EMBL/GenBank/DDBJ databases">
        <title>Dictyostelia acquired genes for synthesis and detection of signals that induce cell-type specialization by lateral gene transfer from prokaryotes.</title>
        <authorList>
            <person name="Gloeckner G."/>
            <person name="Schaap P."/>
        </authorList>
    </citation>
    <scope>NUCLEOTIDE SEQUENCE [LARGE SCALE GENOMIC DNA]</scope>
    <source>
        <strain evidence="1 2">TK</strain>
    </source>
</reference>
<dbReference type="EMBL" id="LODT01000001">
    <property type="protein sequence ID" value="KYR03021.1"/>
    <property type="molecule type" value="Genomic_DNA"/>
</dbReference>
<evidence type="ECO:0008006" key="3">
    <source>
        <dbReference type="Google" id="ProtNLM"/>
    </source>
</evidence>